<keyword evidence="1" id="KW-0808">Transferase</keyword>
<proteinExistence type="predicted"/>
<dbReference type="InterPro" id="IPR000467">
    <property type="entry name" value="G_patch_dom"/>
</dbReference>
<dbReference type="InterPro" id="IPR029063">
    <property type="entry name" value="SAM-dependent_MTases_sf"/>
</dbReference>
<comment type="function">
    <text evidence="1">S-adenosyl-L-methionine-dependent methyltransferase that mediates RNA cap1 2'-O-ribose methylation to the 5'-cap structure of RNAs. Methylates the ribose of the first nucleotide of a m(7)GpppG-capped mRNA to produce m(7)GpppNmp (cap1).</text>
</comment>
<keyword evidence="1" id="KW-0507">mRNA processing</keyword>
<evidence type="ECO:0000259" key="3">
    <source>
        <dbReference type="PROSITE" id="PS51613"/>
    </source>
</evidence>
<dbReference type="PROSITE" id="PS50174">
    <property type="entry name" value="G_PATCH"/>
    <property type="match status" value="1"/>
</dbReference>
<dbReference type="PROSITE" id="PS51613">
    <property type="entry name" value="SAM_MT_RRMJ"/>
    <property type="match status" value="1"/>
</dbReference>
<keyword evidence="1" id="KW-0489">Methyltransferase</keyword>
<dbReference type="GO" id="GO:0004483">
    <property type="term" value="F:methyltransferase cap1 activity"/>
    <property type="evidence" value="ECO:0000318"/>
    <property type="project" value="GO_Central"/>
</dbReference>
<keyword evidence="1" id="KW-0949">S-adenosyl-L-methionine</keyword>
<dbReference type="GO" id="GO:0006370">
    <property type="term" value="P:7-methylguanosine mRNA capping"/>
    <property type="evidence" value="ECO:0000318"/>
    <property type="project" value="GO_Central"/>
</dbReference>
<dbReference type="STRING" id="7070.D6WF46"/>
<reference evidence="4 5" key="2">
    <citation type="journal article" date="2010" name="Nucleic Acids Res.">
        <title>BeetleBase in 2010: revisions to provide comprehensive genomic information for Tribolium castaneum.</title>
        <authorList>
            <person name="Kim H.S."/>
            <person name="Murphy T."/>
            <person name="Xia J."/>
            <person name="Caragea D."/>
            <person name="Park Y."/>
            <person name="Beeman R.W."/>
            <person name="Lorenzen M.D."/>
            <person name="Butcher S."/>
            <person name="Manak J.R."/>
            <person name="Brown S.J."/>
        </authorList>
    </citation>
    <scope>GENOME REANNOTATION</scope>
    <source>
        <strain evidence="4 5">Georgia GA2</strain>
    </source>
</reference>
<keyword evidence="1" id="KW-0539">Nucleus</keyword>
<dbReference type="GO" id="GO:0032259">
    <property type="term" value="P:methylation"/>
    <property type="evidence" value="ECO:0007669"/>
    <property type="project" value="UniProtKB-KW"/>
</dbReference>
<feature type="domain" description="G-patch" evidence="2">
    <location>
        <begin position="33"/>
        <end position="79"/>
    </location>
</feature>
<comment type="catalytic activity">
    <reaction evidence="1">
        <text>a 5'-end (N(7)-methyl 5'-triphosphoguanosine)-ribonucleoside in mRNA + S-adenosyl-L-methionine = a 5'-end (N(7)-methyl 5'-triphosphoguanosine)-(2'-O-methyl-ribonucleoside) in mRNA + S-adenosyl-L-homocysteine + H(+)</text>
        <dbReference type="Rhea" id="RHEA:67020"/>
        <dbReference type="Rhea" id="RHEA-COMP:17167"/>
        <dbReference type="Rhea" id="RHEA-COMP:17168"/>
        <dbReference type="ChEBI" id="CHEBI:15378"/>
        <dbReference type="ChEBI" id="CHEBI:57856"/>
        <dbReference type="ChEBI" id="CHEBI:59789"/>
        <dbReference type="ChEBI" id="CHEBI:156461"/>
        <dbReference type="ChEBI" id="CHEBI:167609"/>
        <dbReference type="EC" id="2.1.1.57"/>
    </reaction>
</comment>
<dbReference type="EC" id="2.1.1.57" evidence="1"/>
<dbReference type="PANTHER" id="PTHR16121">
    <property type="entry name" value="CAP-SPECIFIC MRNA (NUCLEOSIDE-2'-O-)-METHYLTRANSFERASE 1-RELATED"/>
    <property type="match status" value="1"/>
</dbReference>
<dbReference type="GO" id="GO:0016556">
    <property type="term" value="P:mRNA modification"/>
    <property type="evidence" value="ECO:0007669"/>
    <property type="project" value="UniProtKB-UniRule"/>
</dbReference>
<dbReference type="SMART" id="SM00443">
    <property type="entry name" value="G_patch"/>
    <property type="match status" value="1"/>
</dbReference>
<evidence type="ECO:0000313" key="4">
    <source>
        <dbReference type="EMBL" id="EEZ99846.2"/>
    </source>
</evidence>
<reference evidence="4 5" key="1">
    <citation type="journal article" date="2008" name="Nature">
        <title>The genome of the model beetle and pest Tribolium castaneum.</title>
        <authorList>
            <consortium name="Tribolium Genome Sequencing Consortium"/>
            <person name="Richards S."/>
            <person name="Gibbs R.A."/>
            <person name="Weinstock G.M."/>
            <person name="Brown S.J."/>
            <person name="Denell R."/>
            <person name="Beeman R.W."/>
            <person name="Gibbs R."/>
            <person name="Beeman R.W."/>
            <person name="Brown S.J."/>
            <person name="Bucher G."/>
            <person name="Friedrich M."/>
            <person name="Grimmelikhuijzen C.J."/>
            <person name="Klingler M."/>
            <person name="Lorenzen M."/>
            <person name="Richards S."/>
            <person name="Roth S."/>
            <person name="Schroder R."/>
            <person name="Tautz D."/>
            <person name="Zdobnov E.M."/>
            <person name="Muzny D."/>
            <person name="Gibbs R.A."/>
            <person name="Weinstock G.M."/>
            <person name="Attaway T."/>
            <person name="Bell S."/>
            <person name="Buhay C.J."/>
            <person name="Chandrabose M.N."/>
            <person name="Chavez D."/>
            <person name="Clerk-Blankenburg K.P."/>
            <person name="Cree A."/>
            <person name="Dao M."/>
            <person name="Davis C."/>
            <person name="Chacko J."/>
            <person name="Dinh H."/>
            <person name="Dugan-Rocha S."/>
            <person name="Fowler G."/>
            <person name="Garner T.T."/>
            <person name="Garnes J."/>
            <person name="Gnirke A."/>
            <person name="Hawes A."/>
            <person name="Hernandez J."/>
            <person name="Hines S."/>
            <person name="Holder M."/>
            <person name="Hume J."/>
            <person name="Jhangiani S.N."/>
            <person name="Joshi V."/>
            <person name="Khan Z.M."/>
            <person name="Jackson L."/>
            <person name="Kovar C."/>
            <person name="Kowis A."/>
            <person name="Lee S."/>
            <person name="Lewis L.R."/>
            <person name="Margolis J."/>
            <person name="Morgan M."/>
            <person name="Nazareth L.V."/>
            <person name="Nguyen N."/>
            <person name="Okwuonu G."/>
            <person name="Parker D."/>
            <person name="Richards S."/>
            <person name="Ruiz S.J."/>
            <person name="Santibanez J."/>
            <person name="Savard J."/>
            <person name="Scherer S.E."/>
            <person name="Schneider B."/>
            <person name="Sodergren E."/>
            <person name="Tautz D."/>
            <person name="Vattahil S."/>
            <person name="Villasana D."/>
            <person name="White C.S."/>
            <person name="Wright R."/>
            <person name="Park Y."/>
            <person name="Beeman R.W."/>
            <person name="Lord J."/>
            <person name="Oppert B."/>
            <person name="Lorenzen M."/>
            <person name="Brown S."/>
            <person name="Wang L."/>
            <person name="Savard J."/>
            <person name="Tautz D."/>
            <person name="Richards S."/>
            <person name="Weinstock G."/>
            <person name="Gibbs R.A."/>
            <person name="Liu Y."/>
            <person name="Worley K."/>
            <person name="Weinstock G."/>
            <person name="Elsik C.G."/>
            <person name="Reese J.T."/>
            <person name="Elhaik E."/>
            <person name="Landan G."/>
            <person name="Graur D."/>
            <person name="Arensburger P."/>
            <person name="Atkinson P."/>
            <person name="Beeman R.W."/>
            <person name="Beidler J."/>
            <person name="Brown S.J."/>
            <person name="Demuth J.P."/>
            <person name="Drury D.W."/>
            <person name="Du Y.Z."/>
            <person name="Fujiwara H."/>
            <person name="Lorenzen M."/>
            <person name="Maselli V."/>
            <person name="Osanai M."/>
            <person name="Park Y."/>
            <person name="Robertson H.M."/>
            <person name="Tu Z."/>
            <person name="Wang J.J."/>
            <person name="Wang S."/>
            <person name="Richards S."/>
            <person name="Song H."/>
            <person name="Zhang L."/>
            <person name="Sodergren E."/>
            <person name="Werner D."/>
            <person name="Stanke M."/>
            <person name="Morgenstern B."/>
            <person name="Solovyev V."/>
            <person name="Kosarev P."/>
            <person name="Brown G."/>
            <person name="Chen H.C."/>
            <person name="Ermolaeva O."/>
            <person name="Hlavina W."/>
            <person name="Kapustin Y."/>
            <person name="Kiryutin B."/>
            <person name="Kitts P."/>
            <person name="Maglott D."/>
            <person name="Pruitt K."/>
            <person name="Sapojnikov V."/>
            <person name="Souvorov A."/>
            <person name="Mackey A.J."/>
            <person name="Waterhouse R.M."/>
            <person name="Wyder S."/>
            <person name="Zdobnov E.M."/>
            <person name="Zdobnov E.M."/>
            <person name="Wyder S."/>
            <person name="Kriventseva E.V."/>
            <person name="Kadowaki T."/>
            <person name="Bork P."/>
            <person name="Aranda M."/>
            <person name="Bao R."/>
            <person name="Beermann A."/>
            <person name="Berns N."/>
            <person name="Bolognesi R."/>
            <person name="Bonneton F."/>
            <person name="Bopp D."/>
            <person name="Brown S.J."/>
            <person name="Bucher G."/>
            <person name="Butts T."/>
            <person name="Chaumot A."/>
            <person name="Denell R.E."/>
            <person name="Ferrier D.E."/>
            <person name="Friedrich M."/>
            <person name="Gordon C.M."/>
            <person name="Jindra M."/>
            <person name="Klingler M."/>
            <person name="Lan Q."/>
            <person name="Lattorff H.M."/>
            <person name="Laudet V."/>
            <person name="von Levetsow C."/>
            <person name="Liu Z."/>
            <person name="Lutz R."/>
            <person name="Lynch J.A."/>
            <person name="da Fonseca R.N."/>
            <person name="Posnien N."/>
            <person name="Reuter R."/>
            <person name="Roth S."/>
            <person name="Savard J."/>
            <person name="Schinko J.B."/>
            <person name="Schmitt C."/>
            <person name="Schoppmeier M."/>
            <person name="Schroder R."/>
            <person name="Shippy T.D."/>
            <person name="Simonnet F."/>
            <person name="Marques-Souza H."/>
            <person name="Tautz D."/>
            <person name="Tomoyasu Y."/>
            <person name="Trauner J."/>
            <person name="Van der Zee M."/>
            <person name="Vervoort M."/>
            <person name="Wittkopp N."/>
            <person name="Wimmer E.A."/>
            <person name="Yang X."/>
            <person name="Jones A.K."/>
            <person name="Sattelle D.B."/>
            <person name="Ebert P.R."/>
            <person name="Nelson D."/>
            <person name="Scott J.G."/>
            <person name="Beeman R.W."/>
            <person name="Muthukrishnan S."/>
            <person name="Kramer K.J."/>
            <person name="Arakane Y."/>
            <person name="Beeman R.W."/>
            <person name="Zhu Q."/>
            <person name="Hogenkamp D."/>
            <person name="Dixit R."/>
            <person name="Oppert B."/>
            <person name="Jiang H."/>
            <person name="Zou Z."/>
            <person name="Marshall J."/>
            <person name="Elpidina E."/>
            <person name="Vinokurov K."/>
            <person name="Oppert C."/>
            <person name="Zou Z."/>
            <person name="Evans J."/>
            <person name="Lu Z."/>
            <person name="Zhao P."/>
            <person name="Sumathipala N."/>
            <person name="Altincicek B."/>
            <person name="Vilcinskas A."/>
            <person name="Williams M."/>
            <person name="Hultmark D."/>
            <person name="Hetru C."/>
            <person name="Jiang H."/>
            <person name="Grimmelikhuijzen C.J."/>
            <person name="Hauser F."/>
            <person name="Cazzamali G."/>
            <person name="Williamson M."/>
            <person name="Park Y."/>
            <person name="Li B."/>
            <person name="Tanaka Y."/>
            <person name="Predel R."/>
            <person name="Neupert S."/>
            <person name="Schachtner J."/>
            <person name="Verleyen P."/>
            <person name="Raible F."/>
            <person name="Bork P."/>
            <person name="Friedrich M."/>
            <person name="Walden K.K."/>
            <person name="Robertson H.M."/>
            <person name="Angeli S."/>
            <person name="Foret S."/>
            <person name="Bucher G."/>
            <person name="Schuetz S."/>
            <person name="Maleszka R."/>
            <person name="Wimmer E.A."/>
            <person name="Beeman R.W."/>
            <person name="Lorenzen M."/>
            <person name="Tomoyasu Y."/>
            <person name="Miller S.C."/>
            <person name="Grossmann D."/>
            <person name="Bucher G."/>
        </authorList>
    </citation>
    <scope>NUCLEOTIDE SEQUENCE [LARGE SCALE GENOMIC DNA]</scope>
    <source>
        <strain evidence="4 5">Georgia GA2</strain>
    </source>
</reference>
<dbReference type="OrthoDB" id="10251234at2759"/>
<dbReference type="eggNOG" id="KOG3673">
    <property type="taxonomic scope" value="Eukaryota"/>
</dbReference>
<protein>
    <recommendedName>
        <fullName evidence="1">Cap-specific mRNA (nucleoside-2'-O-)-methyltransferase 1</fullName>
        <ecNumber evidence="1">2.1.1.57</ecNumber>
    </recommendedName>
    <alternativeName>
        <fullName evidence="1">Cap1 2'O-ribose methyltransferase 1</fullName>
    </alternativeName>
</protein>
<evidence type="ECO:0000259" key="2">
    <source>
        <dbReference type="PROSITE" id="PS50174"/>
    </source>
</evidence>
<keyword evidence="5" id="KW-1185">Reference proteome</keyword>
<dbReference type="InterPro" id="IPR002877">
    <property type="entry name" value="RNA_MeTrfase_FtsJ_dom"/>
</dbReference>
<name>D6WF46_TRICA</name>
<feature type="domain" description="RrmJ-type SAM-dependent 2'-O-MTase" evidence="3">
    <location>
        <begin position="177"/>
        <end position="387"/>
    </location>
</feature>
<dbReference type="FunFam" id="3.40.50.12760:FF:000004">
    <property type="entry name" value="FtsJ-like methyltransferase"/>
    <property type="match status" value="1"/>
</dbReference>
<dbReference type="EMBL" id="KQ971327">
    <property type="protein sequence ID" value="EEZ99846.2"/>
    <property type="molecule type" value="Genomic_DNA"/>
</dbReference>
<dbReference type="GO" id="GO:0005737">
    <property type="term" value="C:cytoplasm"/>
    <property type="evidence" value="ECO:0000318"/>
    <property type="project" value="GO_Central"/>
</dbReference>
<dbReference type="KEGG" id="tca:655843"/>
<dbReference type="AlphaFoldDB" id="D6WF46"/>
<dbReference type="GO" id="GO:0003676">
    <property type="term" value="F:nucleic acid binding"/>
    <property type="evidence" value="ECO:0007669"/>
    <property type="project" value="UniProtKB-UniRule"/>
</dbReference>
<dbReference type="Proteomes" id="UP000007266">
    <property type="component" value="Linkage group 3"/>
</dbReference>
<accession>D6WF46</accession>
<dbReference type="InterPro" id="IPR050851">
    <property type="entry name" value="mRNA_Cap_2O-Ribose_MeTrfase"/>
</dbReference>
<dbReference type="Gene3D" id="3.40.50.12760">
    <property type="match status" value="1"/>
</dbReference>
<organism evidence="4 5">
    <name type="scientific">Tribolium castaneum</name>
    <name type="common">Red flour beetle</name>
    <dbReference type="NCBI Taxonomy" id="7070"/>
    <lineage>
        <taxon>Eukaryota</taxon>
        <taxon>Metazoa</taxon>
        <taxon>Ecdysozoa</taxon>
        <taxon>Arthropoda</taxon>
        <taxon>Hexapoda</taxon>
        <taxon>Insecta</taxon>
        <taxon>Pterygota</taxon>
        <taxon>Neoptera</taxon>
        <taxon>Endopterygota</taxon>
        <taxon>Coleoptera</taxon>
        <taxon>Polyphaga</taxon>
        <taxon>Cucujiformia</taxon>
        <taxon>Tenebrionidae</taxon>
        <taxon>Tenebrionidae incertae sedis</taxon>
        <taxon>Tribolium</taxon>
    </lineage>
</organism>
<dbReference type="GO" id="GO:0005634">
    <property type="term" value="C:nucleus"/>
    <property type="evidence" value="ECO:0000318"/>
    <property type="project" value="GO_Central"/>
</dbReference>
<evidence type="ECO:0000256" key="1">
    <source>
        <dbReference type="RuleBase" id="RU368012"/>
    </source>
</evidence>
<dbReference type="Pfam" id="PF01728">
    <property type="entry name" value="FtsJ"/>
    <property type="match status" value="1"/>
</dbReference>
<comment type="subcellular location">
    <subcellularLocation>
        <location evidence="1">Nucleus</location>
    </subcellularLocation>
</comment>
<dbReference type="OMA" id="DRACDFM"/>
<gene>
    <name evidence="4" type="primary">AUGUSTUS-3.0.2_02628</name>
    <name evidence="4" type="ORF">TcasGA2_TC002628</name>
</gene>
<dbReference type="SUPFAM" id="SSF53335">
    <property type="entry name" value="S-adenosyl-L-methionine-dependent methyltransferases"/>
    <property type="match status" value="1"/>
</dbReference>
<sequence length="737" mass="85054">MDPLAGGEVNIGREWPTINAKDDEKEEEASTFVDKKILRMMKMMGYQSGFGLGKNKQGVTEPVAVEPHLSKRGLGLEIKNLDYSKEEWDYSLDKPTVVEKVSWLCSEKVLELSEDEMVKWPREGKPTNNMEEEFNFCDKQTLHDVLQGKNIFDVLDLKELCQARARANPFETIRSVFFMNRASLKMANIDAATDFMFTNINHSHHEDSGPYYFADVCAGPGGFTEYILWRKKWMFKGFGLTLRGDNDFKLTESLCASPVTFLPLYGASGDGNACSPENISDFSEKVLFETENKGVHFMMADGGFSVEGNENIQEILSKSLYICQCLIALEILRKHGHFVTKVFDIFTCFSVGLLYLIYHCFEKVCILKPNSSRPANSERYVICCNYKGRENVESIRIYLKKIVQRLWELKNDNNLDVIEIVPLSILKSDHNFYSYVCDSNNRIAKNQTISLQKLAAFCRNPLLTEYRQEELRRQCLDYWKIPDKPKIPLPKYTTENLLDETVENRELLLVQPREIYSIEQLQTVVDDLNDWHYALMQCKRATNICNFYAGVGLSRVYRMQGNKWVRVKNLQLVRGTLLYGELVKEKCYMEESVGKVGYKYSLHVIDALRLGDLYLTDLKFDERIKLIKIYCKAINYEFRTNSIRIRPKSIHDLQSLSLDLPLTKDQSSGTYFSPLPVLGYKVNNEGFEVNSLLLLKTGQHQSFHSTYVLRVQMFLEGDQHFSLDSLVELIRQKRALL</sequence>
<dbReference type="HOGENOM" id="CLU_011097_0_0_1"/>
<keyword evidence="1" id="KW-0506">mRNA capping</keyword>
<evidence type="ECO:0000313" key="5">
    <source>
        <dbReference type="Proteomes" id="UP000007266"/>
    </source>
</evidence>
<dbReference type="InterPro" id="IPR025816">
    <property type="entry name" value="RrmJ-type_MeTrfase"/>
</dbReference>
<dbReference type="PANTHER" id="PTHR16121:SF0">
    <property type="entry name" value="CAP-SPECIFIC MRNA (NUCLEOSIDE-2'-O-)-METHYLTRANSFERASE 1"/>
    <property type="match status" value="1"/>
</dbReference>
<dbReference type="Pfam" id="PF01585">
    <property type="entry name" value="G-patch"/>
    <property type="match status" value="1"/>
</dbReference>